<dbReference type="InterPro" id="IPR007685">
    <property type="entry name" value="RelA_SpoT"/>
</dbReference>
<dbReference type="Gene3D" id="3.30.460.10">
    <property type="entry name" value="Beta Polymerase, domain 2"/>
    <property type="match status" value="1"/>
</dbReference>
<dbReference type="SUPFAM" id="SSF81301">
    <property type="entry name" value="Nucleotidyltransferase"/>
    <property type="match status" value="1"/>
</dbReference>
<protein>
    <recommendedName>
        <fullName evidence="2">RelA/SpoT domain-containing protein</fullName>
    </recommendedName>
</protein>
<dbReference type="EMBL" id="CAKOGP040002080">
    <property type="protein sequence ID" value="CAJ1961103.1"/>
    <property type="molecule type" value="Genomic_DNA"/>
</dbReference>
<name>A0AAD2JLC5_9STRA</name>
<accession>A0AAD2JLC5</accession>
<evidence type="ECO:0000259" key="2">
    <source>
        <dbReference type="SMART" id="SM00954"/>
    </source>
</evidence>
<dbReference type="PANTHER" id="PTHR21262:SF31">
    <property type="entry name" value="GTP PYROPHOSPHOKINASE"/>
    <property type="match status" value="1"/>
</dbReference>
<comment type="caution">
    <text evidence="3">The sequence shown here is derived from an EMBL/GenBank/DDBJ whole genome shotgun (WGS) entry which is preliminary data.</text>
</comment>
<evidence type="ECO:0000313" key="4">
    <source>
        <dbReference type="Proteomes" id="UP001295423"/>
    </source>
</evidence>
<dbReference type="InterPro" id="IPR043519">
    <property type="entry name" value="NT_sf"/>
</dbReference>
<proteinExistence type="predicted"/>
<dbReference type="SMART" id="SM00954">
    <property type="entry name" value="RelA_SpoT"/>
    <property type="match status" value="1"/>
</dbReference>
<evidence type="ECO:0000256" key="1">
    <source>
        <dbReference type="SAM" id="MobiDB-lite"/>
    </source>
</evidence>
<feature type="region of interest" description="Disordered" evidence="1">
    <location>
        <begin position="633"/>
        <end position="657"/>
    </location>
</feature>
<keyword evidence="4" id="KW-1185">Reference proteome</keyword>
<reference evidence="3" key="1">
    <citation type="submission" date="2023-08" db="EMBL/GenBank/DDBJ databases">
        <authorList>
            <person name="Audoor S."/>
            <person name="Bilcke G."/>
        </authorList>
    </citation>
    <scope>NUCLEOTIDE SEQUENCE</scope>
</reference>
<organism evidence="3 4">
    <name type="scientific">Cylindrotheca closterium</name>
    <dbReference type="NCBI Taxonomy" id="2856"/>
    <lineage>
        <taxon>Eukaryota</taxon>
        <taxon>Sar</taxon>
        <taxon>Stramenopiles</taxon>
        <taxon>Ochrophyta</taxon>
        <taxon>Bacillariophyta</taxon>
        <taxon>Bacillariophyceae</taxon>
        <taxon>Bacillariophycidae</taxon>
        <taxon>Bacillariales</taxon>
        <taxon>Bacillariaceae</taxon>
        <taxon>Cylindrotheca</taxon>
    </lineage>
</organism>
<gene>
    <name evidence="3" type="ORF">CYCCA115_LOCUS19041</name>
</gene>
<sequence length="657" mass="73296">MSSSSIRFSTVEVADDSSGVLVLSKKNEEKNDYTSSMPPWFRRSEESTPDMIEAEVDSLIMTLNEYDLSEHDISDIVKAIYLTASGNIQLLIGAIEFCKLILRMEDPREGYTNVLVSKDLILASIIHYSECVVARQDGVYQDVQKALGGSQPDSPMVLAFPVAIAEDAPEIESLNKGSNDFFPKPSISLKKERSSSDETAFDIFSVESLRLAEEASRVKRAEILTDVVLTGRRVLSKGDYGDISNLLLSVSNDWRALAIRCIASLYRLEGILWDMPPGTGEYMRRDAAATFNARYSIRVYANLSQRMGLHRLQSQLEGDAFRILYPRQFSAVTTLFQQKEEAMRAVSTFLSSEITNLINSDRTLVEQLENCDIQARVKTPYSFWKKLVKKRGRGSNGTVGFLAPLASISVLDVLDGVALRVILKAETFPDDDDDLIDARERMLCYYVHHLIRSQWPETDAKRVKDYIKAPKPNGYQSLHHTSSIIYNGQQIPFEVQVRSEKMHRIAEFGIAAHWDYKANNRKLPLLSGSASSQDGKTIHDSEYIGALDTAREHLQGSSVYVFLAGTISDLEGGLLLSLQAGSQVVDILKELSSRFNIETSSHEFQVWRNGNLASPDDYVGNGDVVLFQSLSTNGNSSSDHGSGEKKRLSLPYMKADE</sequence>
<dbReference type="AlphaFoldDB" id="A0AAD2JLC5"/>
<dbReference type="Proteomes" id="UP001295423">
    <property type="component" value="Unassembled WGS sequence"/>
</dbReference>
<evidence type="ECO:0000313" key="3">
    <source>
        <dbReference type="EMBL" id="CAJ1961103.1"/>
    </source>
</evidence>
<dbReference type="GO" id="GO:0015969">
    <property type="term" value="P:guanosine tetraphosphate metabolic process"/>
    <property type="evidence" value="ECO:0007669"/>
    <property type="project" value="InterPro"/>
</dbReference>
<feature type="domain" description="RelA/SpoT" evidence="2">
    <location>
        <begin position="375"/>
        <end position="520"/>
    </location>
</feature>
<dbReference type="Pfam" id="PF04607">
    <property type="entry name" value="RelA_SpoT"/>
    <property type="match status" value="1"/>
</dbReference>
<dbReference type="CDD" id="cd05399">
    <property type="entry name" value="NT_Rel-Spo_like"/>
    <property type="match status" value="1"/>
</dbReference>
<dbReference type="PANTHER" id="PTHR21262">
    <property type="entry name" value="GUANOSINE-3',5'-BIS DIPHOSPHATE 3'-PYROPHOSPHOHYDROLASE"/>
    <property type="match status" value="1"/>
</dbReference>